<comment type="caution">
    <text evidence="2">The sequence shown here is derived from an EMBL/GenBank/DDBJ whole genome shotgun (WGS) entry which is preliminary data.</text>
</comment>
<feature type="transmembrane region" description="Helical" evidence="1">
    <location>
        <begin position="321"/>
        <end position="345"/>
    </location>
</feature>
<evidence type="ECO:0000313" key="3">
    <source>
        <dbReference type="Proteomes" id="UP001204439"/>
    </source>
</evidence>
<organism evidence="2 3">
    <name type="scientific">Epilithonimonas ginsengisoli</name>
    <dbReference type="NCBI Taxonomy" id="1245592"/>
    <lineage>
        <taxon>Bacteria</taxon>
        <taxon>Pseudomonadati</taxon>
        <taxon>Bacteroidota</taxon>
        <taxon>Flavobacteriia</taxon>
        <taxon>Flavobacteriales</taxon>
        <taxon>Weeksellaceae</taxon>
        <taxon>Chryseobacterium group</taxon>
        <taxon>Epilithonimonas</taxon>
    </lineage>
</organism>
<dbReference type="EMBL" id="JAMXLT020000008">
    <property type="protein sequence ID" value="MDW8548471.1"/>
    <property type="molecule type" value="Genomic_DNA"/>
</dbReference>
<keyword evidence="3" id="KW-1185">Reference proteome</keyword>
<protein>
    <recommendedName>
        <fullName evidence="4">Tetratricopeptide repeat protein</fullName>
    </recommendedName>
</protein>
<name>A0ABU4JFL3_9FLAO</name>
<evidence type="ECO:0008006" key="4">
    <source>
        <dbReference type="Google" id="ProtNLM"/>
    </source>
</evidence>
<gene>
    <name evidence="2" type="ORF">NG800_006095</name>
</gene>
<dbReference type="RefSeq" id="WP_063968588.1">
    <property type="nucleotide sequence ID" value="NZ_JAMXLT020000008.1"/>
</dbReference>
<evidence type="ECO:0000313" key="2">
    <source>
        <dbReference type="EMBL" id="MDW8548471.1"/>
    </source>
</evidence>
<proteinExistence type="predicted"/>
<dbReference type="Proteomes" id="UP001204439">
    <property type="component" value="Unassembled WGS sequence"/>
</dbReference>
<keyword evidence="1" id="KW-0472">Membrane</keyword>
<keyword evidence="1" id="KW-0812">Transmembrane</keyword>
<reference evidence="2 3" key="1">
    <citation type="submission" date="2023-11" db="EMBL/GenBank/DDBJ databases">
        <title>First isolation, identification, and characterization of non-pathogenic Epilithonimonas ginsengisoli isolated from diseased farmed rainbow trout (Oncorhynchus mykiss) in Chile.</title>
        <authorList>
            <person name="Miranda C.D."/>
            <person name="Irgang R."/>
            <person name="Concha C."/>
            <person name="Rojas R."/>
            <person name="Avendano R."/>
        </authorList>
    </citation>
    <scope>NUCLEOTIDE SEQUENCE [LARGE SCALE GENOMIC DNA]</scope>
    <source>
        <strain evidence="2 3">FP99</strain>
    </source>
</reference>
<sequence length="439" mass="50759">MAFIDQIIVRLKIIVVIFCFSTVSAQSAVEADGLLATASELLYSQPKRSEKIAKLVYENNTDADKKAEALFLLSQIDHFNANYRSSLTNLYTIESLNENTTDKATWNVKVNFFLAKIYRELQILDLAEIHFDKANKAFAAISDPSRQLSEIYNYENGLYQSEKKDFEKSNRFFKNGLNGLSDLKIANRYLNYIGLGHNFIFEKKLDSAQFYFSKIPKANDILFAQSSLGLAEVASSRSDWRYAEQILLREQESDVQTQKQRFALLSGEYLKSGNIEQHELYKNKVDSLELKINQNKDPAENYVIQHIEQQEDKSNNNPNSFWTKSLLITILVIMLLLIPIIYYYFKTRSDYKKYLEVIKEINPEQKTDIEEDTKEKQAFIPEKAEQILLKKLAKFENSDNYLNHKISLTTLSKQKPTPNIFPRSLTKTKGKTSIRTSMI</sequence>
<accession>A0ABU4JFL3</accession>
<evidence type="ECO:0000256" key="1">
    <source>
        <dbReference type="SAM" id="Phobius"/>
    </source>
</evidence>
<keyword evidence="1" id="KW-1133">Transmembrane helix</keyword>